<dbReference type="PANTHER" id="PTHR33446">
    <property type="entry name" value="PROTEIN TONB-RELATED"/>
    <property type="match status" value="1"/>
</dbReference>
<evidence type="ECO:0000313" key="3">
    <source>
        <dbReference type="Proteomes" id="UP001500582"/>
    </source>
</evidence>
<accession>A0ABP8GRP9</accession>
<sequence>MSHEINNVKLHFQCTQDINAMRDIEGGKFCTHCEKTVYDFTNSNADVFRKILADNNHNICGKFRRDQLVQPKETAKPLWKKWVSAAMILLGINLLQQKAFAQTTQSDTLKMKQSNNIEQNSNEVFGGVGDQPEYPGGLDKFYALIKKHLKEVEGASGKKAIVTFIVEKNGSLSDIKALRGPNKAAKAEAVGVVKLSPKWKPGTQDNKPVRIQFTMPITFK</sequence>
<dbReference type="EMBL" id="BAABFT010000008">
    <property type="protein sequence ID" value="GAA4328597.1"/>
    <property type="molecule type" value="Genomic_DNA"/>
</dbReference>
<feature type="domain" description="TonB C-terminal" evidence="1">
    <location>
        <begin position="160"/>
        <end position="220"/>
    </location>
</feature>
<dbReference type="PANTHER" id="PTHR33446:SF2">
    <property type="entry name" value="PROTEIN TONB"/>
    <property type="match status" value="1"/>
</dbReference>
<dbReference type="InterPro" id="IPR051045">
    <property type="entry name" value="TonB-dependent_transducer"/>
</dbReference>
<comment type="caution">
    <text evidence="2">The sequence shown here is derived from an EMBL/GenBank/DDBJ whole genome shotgun (WGS) entry which is preliminary data.</text>
</comment>
<evidence type="ECO:0000259" key="1">
    <source>
        <dbReference type="Pfam" id="PF03544"/>
    </source>
</evidence>
<protein>
    <recommendedName>
        <fullName evidence="1">TonB C-terminal domain-containing protein</fullName>
    </recommendedName>
</protein>
<evidence type="ECO:0000313" key="2">
    <source>
        <dbReference type="EMBL" id="GAA4328597.1"/>
    </source>
</evidence>
<keyword evidence="3" id="KW-1185">Reference proteome</keyword>
<name>A0ABP8GRP9_9SPHI</name>
<reference evidence="3" key="1">
    <citation type="journal article" date="2019" name="Int. J. Syst. Evol. Microbiol.">
        <title>The Global Catalogue of Microorganisms (GCM) 10K type strain sequencing project: providing services to taxonomists for standard genome sequencing and annotation.</title>
        <authorList>
            <consortium name="The Broad Institute Genomics Platform"/>
            <consortium name="The Broad Institute Genome Sequencing Center for Infectious Disease"/>
            <person name="Wu L."/>
            <person name="Ma J."/>
        </authorList>
    </citation>
    <scope>NUCLEOTIDE SEQUENCE [LARGE SCALE GENOMIC DNA]</scope>
    <source>
        <strain evidence="3">JCM 17705</strain>
    </source>
</reference>
<dbReference type="Gene3D" id="3.30.1150.10">
    <property type="match status" value="1"/>
</dbReference>
<dbReference type="InterPro" id="IPR037682">
    <property type="entry name" value="TonB_C"/>
</dbReference>
<dbReference type="RefSeq" id="WP_345212206.1">
    <property type="nucleotide sequence ID" value="NZ_BAABFT010000008.1"/>
</dbReference>
<dbReference type="Proteomes" id="UP001500582">
    <property type="component" value="Unassembled WGS sequence"/>
</dbReference>
<dbReference type="SUPFAM" id="SSF74653">
    <property type="entry name" value="TolA/TonB C-terminal domain"/>
    <property type="match status" value="1"/>
</dbReference>
<gene>
    <name evidence="2" type="ORF">GCM10023149_32710</name>
</gene>
<dbReference type="Pfam" id="PF03544">
    <property type="entry name" value="TonB_C"/>
    <property type="match status" value="1"/>
</dbReference>
<proteinExistence type="predicted"/>
<organism evidence="2 3">
    <name type="scientific">Mucilaginibacter gynuensis</name>
    <dbReference type="NCBI Taxonomy" id="1302236"/>
    <lineage>
        <taxon>Bacteria</taxon>
        <taxon>Pseudomonadati</taxon>
        <taxon>Bacteroidota</taxon>
        <taxon>Sphingobacteriia</taxon>
        <taxon>Sphingobacteriales</taxon>
        <taxon>Sphingobacteriaceae</taxon>
        <taxon>Mucilaginibacter</taxon>
    </lineage>
</organism>